<keyword evidence="2" id="KW-1133">Transmembrane helix</keyword>
<keyword evidence="2" id="KW-0812">Transmembrane</keyword>
<feature type="region of interest" description="Disordered" evidence="1">
    <location>
        <begin position="1"/>
        <end position="61"/>
    </location>
</feature>
<dbReference type="Proteomes" id="UP001237592">
    <property type="component" value="Unassembled WGS sequence"/>
</dbReference>
<keyword evidence="2" id="KW-0472">Membrane</keyword>
<dbReference type="RefSeq" id="WP_307780617.1">
    <property type="nucleotide sequence ID" value="NZ_JAVFKP010000009.1"/>
</dbReference>
<feature type="transmembrane region" description="Helical" evidence="2">
    <location>
        <begin position="102"/>
        <end position="121"/>
    </location>
</feature>
<feature type="compositionally biased region" description="Low complexity" evidence="1">
    <location>
        <begin position="15"/>
        <end position="54"/>
    </location>
</feature>
<keyword evidence="4" id="KW-1185">Reference proteome</keyword>
<accession>A0ABU0Y0V3</accession>
<evidence type="ECO:0000256" key="2">
    <source>
        <dbReference type="SAM" id="Phobius"/>
    </source>
</evidence>
<organism evidence="3 4">
    <name type="scientific">Janthinobacterium lividum</name>
    <dbReference type="NCBI Taxonomy" id="29581"/>
    <lineage>
        <taxon>Bacteria</taxon>
        <taxon>Pseudomonadati</taxon>
        <taxon>Pseudomonadota</taxon>
        <taxon>Betaproteobacteria</taxon>
        <taxon>Burkholderiales</taxon>
        <taxon>Oxalobacteraceae</taxon>
        <taxon>Janthinobacterium</taxon>
    </lineage>
</organism>
<reference evidence="3 4" key="1">
    <citation type="submission" date="2023-08" db="EMBL/GenBank/DDBJ databases">
        <title>Draft genome sequence of Janthinobacterium lividum.</title>
        <authorList>
            <person name="Chun B.H."/>
            <person name="Lee Y."/>
        </authorList>
    </citation>
    <scope>NUCLEOTIDE SEQUENCE [LARGE SCALE GENOMIC DNA]</scope>
    <source>
        <strain evidence="3 4">AMJK</strain>
    </source>
</reference>
<evidence type="ECO:0000256" key="1">
    <source>
        <dbReference type="SAM" id="MobiDB-lite"/>
    </source>
</evidence>
<evidence type="ECO:0008006" key="5">
    <source>
        <dbReference type="Google" id="ProtNLM"/>
    </source>
</evidence>
<sequence>MAQDTPKDNAGFTLPAPVTAPASAPPATDAPAASAATTTATTATTEPAPAFDAAGTTDTSSRDTLVGGVVLLLLFIAFFFAKNAYANGLVAKRVPPNKANASGWWLFIFLASLATGVVLAAVNAHKFLAPLFMGPLVLVGLVALLLTFTSSRR</sequence>
<dbReference type="EMBL" id="JAVFKP010000009">
    <property type="protein sequence ID" value="MDQ4629457.1"/>
    <property type="molecule type" value="Genomic_DNA"/>
</dbReference>
<gene>
    <name evidence="3" type="ORF">RB624_26540</name>
</gene>
<feature type="transmembrane region" description="Helical" evidence="2">
    <location>
        <begin position="64"/>
        <end position="81"/>
    </location>
</feature>
<evidence type="ECO:0000313" key="4">
    <source>
        <dbReference type="Proteomes" id="UP001237592"/>
    </source>
</evidence>
<comment type="caution">
    <text evidence="3">The sequence shown here is derived from an EMBL/GenBank/DDBJ whole genome shotgun (WGS) entry which is preliminary data.</text>
</comment>
<protein>
    <recommendedName>
        <fullName evidence="5">Integral membrane protein</fullName>
    </recommendedName>
</protein>
<name>A0ABU0Y0V3_9BURK</name>
<proteinExistence type="predicted"/>
<feature type="transmembrane region" description="Helical" evidence="2">
    <location>
        <begin position="127"/>
        <end position="148"/>
    </location>
</feature>
<evidence type="ECO:0000313" key="3">
    <source>
        <dbReference type="EMBL" id="MDQ4629457.1"/>
    </source>
</evidence>